<gene>
    <name evidence="1" type="ORF">DUNSADRAFT_9275</name>
</gene>
<accession>A0ABQ7GHS4</accession>
<protein>
    <submittedName>
        <fullName evidence="1">Uncharacterized protein</fullName>
    </submittedName>
</protein>
<name>A0ABQ7GHS4_DUNSA</name>
<dbReference type="Proteomes" id="UP000815325">
    <property type="component" value="Unassembled WGS sequence"/>
</dbReference>
<sequence>MSRTPSTAAKRTSRMALSKSFDEKIQAFACDQGRLDLALLSPSFTMGGKSVSKPNEGIGMDSPALAHILNTAISKLDAADQAKFAKDGWHRSGQIWDGFQHATLGTITTHTKLVDQQVALKCAQLDSFVKKPIKFKPGRLFSTPGDNNRDRAKIILELVFEADDDQKQVEHIADIVKEAVGPSNFQKKTSELHVIIAKNYGAPRHDIPDKHLLCRLGKQMKALDLTVSFRRLAVSAAGSELGYAVDPRLPILCKLPVAFWQVDQEGPQDKSTILWMPGEDEAEVLDHEIKRQQAHATVFLQALLEAHSGQQVSTNSQEHFQVSAAATAPRAMATQRAVPPKGISQAGVAPMGVPPSGVTGMGFTLARSLTKEMEGGADPTKEDSQRMAGA</sequence>
<proteinExistence type="predicted"/>
<evidence type="ECO:0000313" key="2">
    <source>
        <dbReference type="Proteomes" id="UP000815325"/>
    </source>
</evidence>
<evidence type="ECO:0000313" key="1">
    <source>
        <dbReference type="EMBL" id="KAF5834156.1"/>
    </source>
</evidence>
<keyword evidence="2" id="KW-1185">Reference proteome</keyword>
<reference evidence="1" key="1">
    <citation type="submission" date="2017-08" db="EMBL/GenBank/DDBJ databases">
        <authorList>
            <person name="Polle J.E."/>
            <person name="Barry K."/>
            <person name="Cushman J."/>
            <person name="Schmutz J."/>
            <person name="Tran D."/>
            <person name="Hathwaick L.T."/>
            <person name="Yim W.C."/>
            <person name="Jenkins J."/>
            <person name="Mckie-Krisberg Z.M."/>
            <person name="Prochnik S."/>
            <person name="Lindquist E."/>
            <person name="Dockter R.B."/>
            <person name="Adam C."/>
            <person name="Molina H."/>
            <person name="Bunkerborg J."/>
            <person name="Jin E."/>
            <person name="Buchheim M."/>
            <person name="Magnuson J."/>
        </authorList>
    </citation>
    <scope>NUCLEOTIDE SEQUENCE</scope>
    <source>
        <strain evidence="1">CCAP 19/18</strain>
    </source>
</reference>
<comment type="caution">
    <text evidence="1">The sequence shown here is derived from an EMBL/GenBank/DDBJ whole genome shotgun (WGS) entry which is preliminary data.</text>
</comment>
<dbReference type="EMBL" id="MU069772">
    <property type="protein sequence ID" value="KAF5834156.1"/>
    <property type="molecule type" value="Genomic_DNA"/>
</dbReference>
<organism evidence="1 2">
    <name type="scientific">Dunaliella salina</name>
    <name type="common">Green alga</name>
    <name type="synonym">Protococcus salinus</name>
    <dbReference type="NCBI Taxonomy" id="3046"/>
    <lineage>
        <taxon>Eukaryota</taxon>
        <taxon>Viridiplantae</taxon>
        <taxon>Chlorophyta</taxon>
        <taxon>core chlorophytes</taxon>
        <taxon>Chlorophyceae</taxon>
        <taxon>CS clade</taxon>
        <taxon>Chlamydomonadales</taxon>
        <taxon>Dunaliellaceae</taxon>
        <taxon>Dunaliella</taxon>
    </lineage>
</organism>